<comment type="caution">
    <text evidence="9">The sequence shown here is derived from an EMBL/GenBank/DDBJ whole genome shotgun (WGS) entry which is preliminary data.</text>
</comment>
<proteinExistence type="inferred from homology"/>
<comment type="subcellular location">
    <subcellularLocation>
        <location evidence="1">Endomembrane system</location>
        <topology evidence="1">Multi-pass membrane protein</topology>
    </subcellularLocation>
</comment>
<keyword evidence="5 6" id="KW-0472">Membrane</keyword>
<dbReference type="PANTHER" id="PTHR30414:SF0">
    <property type="entry name" value="MINICONDUCTANCE MECHANOSENSITIVE CHANNEL YBDG"/>
    <property type="match status" value="1"/>
</dbReference>
<reference evidence="9" key="1">
    <citation type="submission" date="2022-04" db="EMBL/GenBank/DDBJ databases">
        <title>Lysobacter sp. CAU 1642 isolated from sea sand.</title>
        <authorList>
            <person name="Kim W."/>
        </authorList>
    </citation>
    <scope>NUCLEOTIDE SEQUENCE</scope>
    <source>
        <strain evidence="9">CAU 1642</strain>
    </source>
</reference>
<dbReference type="InterPro" id="IPR010920">
    <property type="entry name" value="LSM_dom_sf"/>
</dbReference>
<gene>
    <name evidence="9" type="ORF">M0G41_08310</name>
</gene>
<evidence type="ECO:0000256" key="2">
    <source>
        <dbReference type="ARBA" id="ARBA00008017"/>
    </source>
</evidence>
<dbReference type="InterPro" id="IPR023408">
    <property type="entry name" value="MscS_beta-dom_sf"/>
</dbReference>
<dbReference type="SUPFAM" id="SSF50182">
    <property type="entry name" value="Sm-like ribonucleoproteins"/>
    <property type="match status" value="1"/>
</dbReference>
<evidence type="ECO:0000256" key="5">
    <source>
        <dbReference type="ARBA" id="ARBA00023136"/>
    </source>
</evidence>
<dbReference type="InterPro" id="IPR049278">
    <property type="entry name" value="MS_channel_C"/>
</dbReference>
<feature type="transmembrane region" description="Helical" evidence="6">
    <location>
        <begin position="166"/>
        <end position="193"/>
    </location>
</feature>
<feature type="transmembrane region" description="Helical" evidence="6">
    <location>
        <begin position="20"/>
        <end position="37"/>
    </location>
</feature>
<sequence length="414" mass="46776">MIESLQALWDSTESPWLRTWLGLSFLLIAAWLADFITRRVLLRVLNRLVRASQATWDDALLDRGVIRRLAHVVPALVIYLGIDAVPGVADGVVRVCRNVALAYMVLTLALALANLLGTINALYEQRQPEKARARPIKGYVQVAQLVIYLLSAIIMVAVLIERSPLLLLSGLGALTAVLLLVFRDTLLSLVAGIQISSHDMLRVGDWIQMPSLGADGDVIDIALHTVKVQNFDKTITSIPTYRLISESFRNWRGMSESGGRRIKRSLLIDQHSVRFLREDEIGRLGRFALIRDYLEHKRGEIKRWNEQLREDGLEAVNTRRLTNLGSFRAYCEAYIRHHPRIHQGMTILVRQLAPTPTGLPLELYCFTNTTAWADYEAIQADLFDHLLSILPEFDLQLFQEPGSADLRRVFGKAK</sequence>
<dbReference type="PANTHER" id="PTHR30414">
    <property type="entry name" value="MINICONDUCTANCE MECHANOSENSITIVE CHANNEL YBDG"/>
    <property type="match status" value="1"/>
</dbReference>
<feature type="transmembrane region" description="Helical" evidence="6">
    <location>
        <begin position="101"/>
        <end position="122"/>
    </location>
</feature>
<evidence type="ECO:0000313" key="9">
    <source>
        <dbReference type="EMBL" id="MCK7593670.1"/>
    </source>
</evidence>
<name>A0ABT0GI39_9GAMM</name>
<accession>A0ABT0GI39</accession>
<evidence type="ECO:0000259" key="8">
    <source>
        <dbReference type="Pfam" id="PF21082"/>
    </source>
</evidence>
<dbReference type="Pfam" id="PF00924">
    <property type="entry name" value="MS_channel_2nd"/>
    <property type="match status" value="1"/>
</dbReference>
<feature type="domain" description="Mechanosensitive ion channel MscS" evidence="7">
    <location>
        <begin position="184"/>
        <end position="252"/>
    </location>
</feature>
<dbReference type="Gene3D" id="2.30.30.60">
    <property type="match status" value="1"/>
</dbReference>
<keyword evidence="10" id="KW-1185">Reference proteome</keyword>
<comment type="similarity">
    <text evidence="2">Belongs to the MscS (TC 1.A.23) family.</text>
</comment>
<dbReference type="InterPro" id="IPR006685">
    <property type="entry name" value="MscS_channel_2nd"/>
</dbReference>
<dbReference type="RefSeq" id="WP_248207688.1">
    <property type="nucleotide sequence ID" value="NZ_JALNMH010000006.1"/>
</dbReference>
<evidence type="ECO:0000256" key="3">
    <source>
        <dbReference type="ARBA" id="ARBA00022692"/>
    </source>
</evidence>
<keyword evidence="3 6" id="KW-0812">Transmembrane</keyword>
<protein>
    <submittedName>
        <fullName evidence="9">Mechanosensitive ion channel family protein</fullName>
    </submittedName>
</protein>
<evidence type="ECO:0000313" key="10">
    <source>
        <dbReference type="Proteomes" id="UP001431449"/>
    </source>
</evidence>
<evidence type="ECO:0000256" key="1">
    <source>
        <dbReference type="ARBA" id="ARBA00004127"/>
    </source>
</evidence>
<evidence type="ECO:0000256" key="4">
    <source>
        <dbReference type="ARBA" id="ARBA00022989"/>
    </source>
</evidence>
<dbReference type="Pfam" id="PF21082">
    <property type="entry name" value="MS_channel_3rd"/>
    <property type="match status" value="1"/>
</dbReference>
<evidence type="ECO:0000259" key="7">
    <source>
        <dbReference type="Pfam" id="PF00924"/>
    </source>
</evidence>
<dbReference type="EMBL" id="JALNMH010000006">
    <property type="protein sequence ID" value="MCK7593670.1"/>
    <property type="molecule type" value="Genomic_DNA"/>
</dbReference>
<dbReference type="InterPro" id="IPR030192">
    <property type="entry name" value="YbdG"/>
</dbReference>
<evidence type="ECO:0000256" key="6">
    <source>
        <dbReference type="SAM" id="Phobius"/>
    </source>
</evidence>
<feature type="domain" description="Mechanosensitive ion channel MscS C-terminal" evidence="8">
    <location>
        <begin position="335"/>
        <end position="392"/>
    </location>
</feature>
<dbReference type="Proteomes" id="UP001431449">
    <property type="component" value="Unassembled WGS sequence"/>
</dbReference>
<organism evidence="9 10">
    <name type="scientific">Pseudomarimonas salicorniae</name>
    <dbReference type="NCBI Taxonomy" id="2933270"/>
    <lineage>
        <taxon>Bacteria</taxon>
        <taxon>Pseudomonadati</taxon>
        <taxon>Pseudomonadota</taxon>
        <taxon>Gammaproteobacteria</taxon>
        <taxon>Lysobacterales</taxon>
        <taxon>Lysobacteraceae</taxon>
        <taxon>Pseudomarimonas</taxon>
    </lineage>
</organism>
<feature type="transmembrane region" description="Helical" evidence="6">
    <location>
        <begin position="142"/>
        <end position="160"/>
    </location>
</feature>
<keyword evidence="4 6" id="KW-1133">Transmembrane helix</keyword>